<dbReference type="GO" id="GO:0006281">
    <property type="term" value="P:DNA repair"/>
    <property type="evidence" value="ECO:0007669"/>
    <property type="project" value="TreeGrafter"/>
</dbReference>
<evidence type="ECO:0000256" key="5">
    <source>
        <dbReference type="ARBA" id="ARBA00022741"/>
    </source>
</evidence>
<dbReference type="InterPro" id="IPR023779">
    <property type="entry name" value="Chromodomain_CS"/>
</dbReference>
<feature type="compositionally biased region" description="Low complexity" evidence="10">
    <location>
        <begin position="1926"/>
        <end position="1937"/>
    </location>
</feature>
<dbReference type="CDD" id="cd18793">
    <property type="entry name" value="SF2_C_SNF"/>
    <property type="match status" value="1"/>
</dbReference>
<dbReference type="Proteomes" id="UP001212152">
    <property type="component" value="Unassembled WGS sequence"/>
</dbReference>
<dbReference type="Pfam" id="PF00176">
    <property type="entry name" value="SNF2-rel_dom"/>
    <property type="match status" value="1"/>
</dbReference>
<evidence type="ECO:0000256" key="4">
    <source>
        <dbReference type="ARBA" id="ARBA00022737"/>
    </source>
</evidence>
<dbReference type="InterPro" id="IPR027417">
    <property type="entry name" value="P-loop_NTPase"/>
</dbReference>
<feature type="compositionally biased region" description="Low complexity" evidence="10">
    <location>
        <begin position="1546"/>
        <end position="1556"/>
    </location>
</feature>
<keyword evidence="4" id="KW-0677">Repeat</keyword>
<feature type="compositionally biased region" description="Basic residues" evidence="10">
    <location>
        <begin position="1560"/>
        <end position="1581"/>
    </location>
</feature>
<dbReference type="PROSITE" id="PS50013">
    <property type="entry name" value="CHROMO_2"/>
    <property type="match status" value="1"/>
</dbReference>
<keyword evidence="8" id="KW-0539">Nucleus</keyword>
<evidence type="ECO:0000256" key="2">
    <source>
        <dbReference type="ARBA" id="ARBA00022603"/>
    </source>
</evidence>
<evidence type="ECO:0000256" key="9">
    <source>
        <dbReference type="SAM" id="Coils"/>
    </source>
</evidence>
<feature type="domain" description="Helicase C-terminal" evidence="12">
    <location>
        <begin position="2114"/>
        <end position="2257"/>
    </location>
</feature>
<evidence type="ECO:0000259" key="12">
    <source>
        <dbReference type="PROSITE" id="PS51194"/>
    </source>
</evidence>
<evidence type="ECO:0000313" key="13">
    <source>
        <dbReference type="EMBL" id="KAJ3177421.1"/>
    </source>
</evidence>
<feature type="compositionally biased region" description="Acidic residues" evidence="10">
    <location>
        <begin position="1958"/>
        <end position="1975"/>
    </location>
</feature>
<reference evidence="13" key="1">
    <citation type="submission" date="2020-05" db="EMBL/GenBank/DDBJ databases">
        <title>Phylogenomic resolution of chytrid fungi.</title>
        <authorList>
            <person name="Stajich J.E."/>
            <person name="Amses K."/>
            <person name="Simmons R."/>
            <person name="Seto K."/>
            <person name="Myers J."/>
            <person name="Bonds A."/>
            <person name="Quandt C.A."/>
            <person name="Barry K."/>
            <person name="Liu P."/>
            <person name="Grigoriev I."/>
            <person name="Longcore J.E."/>
            <person name="James T.Y."/>
        </authorList>
    </citation>
    <scope>NUCLEOTIDE SEQUENCE</scope>
    <source>
        <strain evidence="13">JEL0379</strain>
    </source>
</reference>
<dbReference type="InterPro" id="IPR000953">
    <property type="entry name" value="Chromo/chromo_shadow_dom"/>
</dbReference>
<dbReference type="SUPFAM" id="SSF52540">
    <property type="entry name" value="P-loop containing nucleoside triphosphate hydrolases"/>
    <property type="match status" value="2"/>
</dbReference>
<dbReference type="Pfam" id="PF00385">
    <property type="entry name" value="Chromo"/>
    <property type="match status" value="1"/>
</dbReference>
<keyword evidence="2" id="KW-0489">Methyltransferase</keyword>
<accession>A0AAD5TKV2</accession>
<feature type="domain" description="Chromo" evidence="11">
    <location>
        <begin position="1478"/>
        <end position="1528"/>
    </location>
</feature>
<dbReference type="GO" id="GO:0005634">
    <property type="term" value="C:nucleus"/>
    <property type="evidence" value="ECO:0007669"/>
    <property type="project" value="UniProtKB-SubCell"/>
</dbReference>
<keyword evidence="14" id="KW-1185">Reference proteome</keyword>
<feature type="region of interest" description="Disordered" evidence="10">
    <location>
        <begin position="1926"/>
        <end position="1975"/>
    </location>
</feature>
<keyword evidence="9" id="KW-0175">Coiled coil</keyword>
<organism evidence="13 14">
    <name type="scientific">Geranomyces variabilis</name>
    <dbReference type="NCBI Taxonomy" id="109894"/>
    <lineage>
        <taxon>Eukaryota</taxon>
        <taxon>Fungi</taxon>
        <taxon>Fungi incertae sedis</taxon>
        <taxon>Chytridiomycota</taxon>
        <taxon>Chytridiomycota incertae sedis</taxon>
        <taxon>Chytridiomycetes</taxon>
        <taxon>Spizellomycetales</taxon>
        <taxon>Powellomycetaceae</taxon>
        <taxon>Geranomyces</taxon>
    </lineage>
</organism>
<name>A0AAD5TKV2_9FUNG</name>
<proteinExistence type="predicted"/>
<feature type="region of interest" description="Disordered" evidence="10">
    <location>
        <begin position="1381"/>
        <end position="1471"/>
    </location>
</feature>
<comment type="subcellular location">
    <subcellularLocation>
        <location evidence="1">Nucleus</location>
    </subcellularLocation>
</comment>
<protein>
    <submittedName>
        <fullName evidence="13">Uncharacterized protein</fullName>
    </submittedName>
</protein>
<keyword evidence="6" id="KW-0378">Hydrolase</keyword>
<dbReference type="GO" id="GO:0008168">
    <property type="term" value="F:methyltransferase activity"/>
    <property type="evidence" value="ECO:0007669"/>
    <property type="project" value="UniProtKB-KW"/>
</dbReference>
<dbReference type="InterPro" id="IPR023780">
    <property type="entry name" value="Chromo_domain"/>
</dbReference>
<dbReference type="SUPFAM" id="SSF53335">
    <property type="entry name" value="S-adenosyl-L-methionine-dependent methyltransferases"/>
    <property type="match status" value="1"/>
</dbReference>
<dbReference type="Pfam" id="PF00271">
    <property type="entry name" value="Helicase_C"/>
    <property type="match status" value="1"/>
</dbReference>
<dbReference type="InterPro" id="IPR001650">
    <property type="entry name" value="Helicase_C-like"/>
</dbReference>
<dbReference type="PANTHER" id="PTHR45626:SF26">
    <property type="entry name" value="FAMILY HELICASE, PUTATIVE (AFU_ORTHOLOGUE AFUA_2G09120)-RELATED"/>
    <property type="match status" value="1"/>
</dbReference>
<dbReference type="PROSITE" id="PS00598">
    <property type="entry name" value="CHROMO_1"/>
    <property type="match status" value="1"/>
</dbReference>
<dbReference type="Gene3D" id="2.40.50.40">
    <property type="match status" value="1"/>
</dbReference>
<dbReference type="InterPro" id="IPR016197">
    <property type="entry name" value="Chromo-like_dom_sf"/>
</dbReference>
<dbReference type="InterPro" id="IPR029063">
    <property type="entry name" value="SAM-dependent_MTases_sf"/>
</dbReference>
<dbReference type="Gene3D" id="3.40.50.300">
    <property type="entry name" value="P-loop containing nucleotide triphosphate hydrolases"/>
    <property type="match status" value="1"/>
</dbReference>
<feature type="compositionally biased region" description="Acidic residues" evidence="10">
    <location>
        <begin position="1454"/>
        <end position="1471"/>
    </location>
</feature>
<dbReference type="CDD" id="cd00024">
    <property type="entry name" value="CD_CSD"/>
    <property type="match status" value="1"/>
</dbReference>
<keyword evidence="5" id="KW-0547">Nucleotide-binding</keyword>
<feature type="coiled-coil region" evidence="9">
    <location>
        <begin position="1836"/>
        <end position="1863"/>
    </location>
</feature>
<dbReference type="GO" id="GO:0032259">
    <property type="term" value="P:methylation"/>
    <property type="evidence" value="ECO:0007669"/>
    <property type="project" value="UniProtKB-KW"/>
</dbReference>
<feature type="compositionally biased region" description="Low complexity" evidence="10">
    <location>
        <begin position="21"/>
        <end position="33"/>
    </location>
</feature>
<gene>
    <name evidence="13" type="ORF">HDU87_004440</name>
</gene>
<dbReference type="EMBL" id="JADGJQ010000033">
    <property type="protein sequence ID" value="KAJ3177421.1"/>
    <property type="molecule type" value="Genomic_DNA"/>
</dbReference>
<evidence type="ECO:0000256" key="8">
    <source>
        <dbReference type="ARBA" id="ARBA00023242"/>
    </source>
</evidence>
<evidence type="ECO:0000256" key="7">
    <source>
        <dbReference type="ARBA" id="ARBA00022840"/>
    </source>
</evidence>
<dbReference type="GO" id="GO:0016787">
    <property type="term" value="F:hydrolase activity"/>
    <property type="evidence" value="ECO:0007669"/>
    <property type="project" value="UniProtKB-KW"/>
</dbReference>
<dbReference type="InterPro" id="IPR014001">
    <property type="entry name" value="Helicase_ATP-bd"/>
</dbReference>
<evidence type="ECO:0000256" key="3">
    <source>
        <dbReference type="ARBA" id="ARBA00022679"/>
    </source>
</evidence>
<dbReference type="Pfam" id="PF00145">
    <property type="entry name" value="DNA_methylase"/>
    <property type="match status" value="1"/>
</dbReference>
<feature type="compositionally biased region" description="Acidic residues" evidence="10">
    <location>
        <begin position="1392"/>
        <end position="1422"/>
    </location>
</feature>
<feature type="region of interest" description="Disordered" evidence="10">
    <location>
        <begin position="1"/>
        <end position="83"/>
    </location>
</feature>
<dbReference type="Gene3D" id="3.40.50.10810">
    <property type="entry name" value="Tandem AAA-ATPase domain"/>
    <property type="match status" value="1"/>
</dbReference>
<dbReference type="InterPro" id="IPR049730">
    <property type="entry name" value="SNF2/RAD54-like_C"/>
</dbReference>
<keyword evidence="7" id="KW-0067">ATP-binding</keyword>
<dbReference type="GO" id="GO:0008094">
    <property type="term" value="F:ATP-dependent activity, acting on DNA"/>
    <property type="evidence" value="ECO:0007669"/>
    <property type="project" value="TreeGrafter"/>
</dbReference>
<evidence type="ECO:0000256" key="1">
    <source>
        <dbReference type="ARBA" id="ARBA00004123"/>
    </source>
</evidence>
<sequence length="2257" mass="250016">MKRRATVIESDDGSDNEGHVASPSSPSSAPMSPVRKRQSTMDNFFAKSPTKVAKVTKPSQSKAPTPAGPSGASSSVGSSPSNKDLAHALASLQGDAKRREATKMDAFATLPPLRELPEMFDHMIGNLDFLVGLPVTSTLVKRLNGRKLRLATMCSGTESPVLALREITRAIARSQGVTFEVEHVFSCEIDAFKQAYIERNFAPPLLFRDICDLGNDFAPTAYGALRVVPGNVDVLVSGTSCVDFSNLNNQKKSLTDKGESGKTFRGMMRYVAKHRPSIIIMENVCSAEWKTEIVPAIEKENYHVLTVHLDTKLYYIPHTRTRGYLFAVAKEFPTANTKMPATWRELVQSLVRPASMPLEAFLLAEDDPRVQKARQNWTKPEGLRRGRTEWTRCESRHKKARDEEELGTLRPLTEWQDGGISTLMQSSWQTWANMQTERVLDLMDIVYMRLAKDHVDASFKTLVWNLSQNVDRVSGTAGYGICPCLTPTGIPYITSRRGPLIGLEALSLQALPIDDLLLTREDDNELGDLAGNAMSSTVVGTCILAALTVALGGFKPGEGSTQEETKAEEHEVLKITGEDQLTVRPYALNACRPLGTIAGILDQARDSARLCKCEGRDVLSPAKMRVCRDCQATSCEKCGKRPKHNYEPVTFQRIKPDVFETALKGVLPMRLSIDGFTAELLDGAMGALAADEPSFEKWREVTIAALQNAEFRFRILKRQEHWVAVYGAPSASLELVIDPVEPEWRLTIHPPPTEPIHSRLSELLALPIARMTLTRDSKDFMSGDWWLYAPASKTFDVTITGSGELVPSWKARLGLQGGLENEKWWSKLIVSDIPEDARDWMERDVTGSYTLYEKCGTAKCALHKREAKSGEETLNPMLLFLDPKLGTGPINDCFVFATSARELIYGETRFIAAKLSPTWGPSDRVGPQRVSCTVPARRIRSQGIRMCVPAANEASFSLPESVLTVDPKACDQAAMLLHCSVPLTFEDALWPSGGDWADVDLSHKGRTTFKSLTWITERLPRFGHLEQWMDMGEAPLTFSCQRCAPTPPDVKWVVNSNRLMPVEDPEQAGPYEQSLKNRPQPFVAQLRSRNGTGELRIGVNIATLLHRALCSLQSTDRTNLALLSWRLKVGGYALGEFPAFSLPSNRADPEHAQPPHFKKFPLRPEQLRSLTWMVNQERSDAPPFVEEEISEAVFEPMNWRVEAKAERPVPIAGGVLADDVGYGKTAITLGLIDCGEAPNPLPVIEGAISVKGTLIVVPGHLIKQWPSEIEKFTGKTFKTIIIESLAHLNRQSIADFQAADIILVSSSVFRSPEYLRRLALFAGNGKLPSGVGRHFTLKHQIALKALREQVDRLQTGGEEGLQTVIDMIDVGRTYVDPTHIKMSSRKGKQGGEDGDEEVLSEAEEEAKENSDEEGDEAEESEEELKPTAGKRKKQSSPVAERPKRQRVTRQIVLDTDEEDTPGVGDGSDDDFMDADPEYEVEGILNIDETGDEPHYQVKWKGYDDNAATWEPLHNLGHLEDLQELIDEWKATKDGGSQKVLKDKNTTPKVPTKAAETATKKATKKAATKKSAAKKPVAKKPAKKEDTDPWGLRSSVVRKNWRAMKSPLFEMFNFNRLVVDEYTYIDGHIYAGVINTRASKRWILSGTPDYQNFQSVKNIAAYLGVHLGVDDQALRSKGRNKKHHTNGEELLSFLGVHTNAWHAHRHQLAQTFLSRFVRQNVAEIAEIPAEEHEIKITLPAAERAIYLELEHHLQAMEMDTRKTLKTKSDKDRRVREAMGSSKTAEEALLKRCSHFDLHLADETTTKKKSAAAAAAVRLAPVEKDARHACEVIADERTIQVEETKEQLVEELKAAEALNRTLMRTGKFRKDVPSPWPEWKERWLKGQDIGDPKAQEIIHGLLQGSGFSGTAEGGKAVSAFAEMMGASAKGGKAAKGKANAKGEGKKAPAKPKKKVVVSDSESDGDDADDDENAEDDVDAMPVKKVTLDNDVWALREMIHGLRRCMKELVGRVRSLRYFDLVRALQKANREGAQPTPRYCVTCSDPTVPIPADKVAVFSCCGHIGCEPCLIEAAYKQQCTVPGCEAPVRITSITKASVIGAEDDADELNRFGKKLTALVQLVKSLPAEDNVLVFVQFDDLMARVTEALSHSNISFKQLQGSATATSKALTEFQRDEGNRVLLLNVMTESASGANLTIANHVIFLSPLLAPTQQEYTAAEVQAIGRVRRYGQKKTVHIHRFLSLDTMDTQIYETRARTVLK</sequence>
<evidence type="ECO:0000256" key="6">
    <source>
        <dbReference type="ARBA" id="ARBA00022801"/>
    </source>
</evidence>
<dbReference type="InterPro" id="IPR001525">
    <property type="entry name" value="C5_MeTfrase"/>
</dbReference>
<dbReference type="SUPFAM" id="SSF54160">
    <property type="entry name" value="Chromo domain-like"/>
    <property type="match status" value="1"/>
</dbReference>
<dbReference type="InterPro" id="IPR038718">
    <property type="entry name" value="SNF2-like_sf"/>
</dbReference>
<dbReference type="PROSITE" id="PS51194">
    <property type="entry name" value="HELICASE_CTER"/>
    <property type="match status" value="1"/>
</dbReference>
<evidence type="ECO:0000259" key="11">
    <source>
        <dbReference type="PROSITE" id="PS50013"/>
    </source>
</evidence>
<dbReference type="InterPro" id="IPR000330">
    <property type="entry name" value="SNF2_N"/>
</dbReference>
<feature type="region of interest" description="Disordered" evidence="10">
    <location>
        <begin position="1536"/>
        <end position="1588"/>
    </location>
</feature>
<dbReference type="SMART" id="SM00487">
    <property type="entry name" value="DEXDc"/>
    <property type="match status" value="1"/>
</dbReference>
<evidence type="ECO:0000256" key="10">
    <source>
        <dbReference type="SAM" id="MobiDB-lite"/>
    </source>
</evidence>
<feature type="compositionally biased region" description="Low complexity" evidence="10">
    <location>
        <begin position="61"/>
        <end position="81"/>
    </location>
</feature>
<evidence type="ECO:0000313" key="14">
    <source>
        <dbReference type="Proteomes" id="UP001212152"/>
    </source>
</evidence>
<comment type="caution">
    <text evidence="13">The sequence shown here is derived from an EMBL/GenBank/DDBJ whole genome shotgun (WGS) entry which is preliminary data.</text>
</comment>
<dbReference type="SMART" id="SM00298">
    <property type="entry name" value="CHROMO"/>
    <property type="match status" value="1"/>
</dbReference>
<dbReference type="InterPro" id="IPR050628">
    <property type="entry name" value="SNF2_RAD54_helicase_TF"/>
</dbReference>
<keyword evidence="3" id="KW-0808">Transferase</keyword>
<dbReference type="PANTHER" id="PTHR45626">
    <property type="entry name" value="TRANSCRIPTION TERMINATION FACTOR 2-RELATED"/>
    <property type="match status" value="1"/>
</dbReference>
<dbReference type="GO" id="GO:0005524">
    <property type="term" value="F:ATP binding"/>
    <property type="evidence" value="ECO:0007669"/>
    <property type="project" value="UniProtKB-KW"/>
</dbReference>
<dbReference type="Gene3D" id="3.40.50.150">
    <property type="entry name" value="Vaccinia Virus protein VP39"/>
    <property type="match status" value="1"/>
</dbReference>